<dbReference type="EMBL" id="JBDJPC010000004">
    <property type="protein sequence ID" value="KAL1506248.1"/>
    <property type="molecule type" value="Genomic_DNA"/>
</dbReference>
<keyword evidence="2" id="KW-1185">Reference proteome</keyword>
<evidence type="ECO:0000313" key="2">
    <source>
        <dbReference type="Proteomes" id="UP001566132"/>
    </source>
</evidence>
<accession>A0ABD1EZC1</accession>
<dbReference type="Proteomes" id="UP001566132">
    <property type="component" value="Unassembled WGS sequence"/>
</dbReference>
<organism evidence="1 2">
    <name type="scientific">Hypothenemus hampei</name>
    <name type="common">Coffee berry borer</name>
    <dbReference type="NCBI Taxonomy" id="57062"/>
    <lineage>
        <taxon>Eukaryota</taxon>
        <taxon>Metazoa</taxon>
        <taxon>Ecdysozoa</taxon>
        <taxon>Arthropoda</taxon>
        <taxon>Hexapoda</taxon>
        <taxon>Insecta</taxon>
        <taxon>Pterygota</taxon>
        <taxon>Neoptera</taxon>
        <taxon>Endopterygota</taxon>
        <taxon>Coleoptera</taxon>
        <taxon>Polyphaga</taxon>
        <taxon>Cucujiformia</taxon>
        <taxon>Curculionidae</taxon>
        <taxon>Scolytinae</taxon>
        <taxon>Hypothenemus</taxon>
    </lineage>
</organism>
<evidence type="ECO:0000313" key="1">
    <source>
        <dbReference type="EMBL" id="KAL1506248.1"/>
    </source>
</evidence>
<dbReference type="AlphaFoldDB" id="A0ABD1EZC1"/>
<protein>
    <submittedName>
        <fullName evidence="1">Uncharacterized protein</fullName>
    </submittedName>
</protein>
<gene>
    <name evidence="1" type="ORF">ABEB36_005644</name>
</gene>
<sequence length="100" mass="11170">MRRLSHPVIDLSCRNQDHVSGYIDVTVPHGSAVLTNQPVAVTSPPLNIIRCHIGMSRWHRKVASRARFWDQNLPLPLRSTCRDGGGMLFEGQRLLGTNSV</sequence>
<reference evidence="1 2" key="1">
    <citation type="submission" date="2024-05" db="EMBL/GenBank/DDBJ databases">
        <title>Genetic variation in Jamaican populations of the coffee berry borer (Hypothenemus hampei).</title>
        <authorList>
            <person name="Errbii M."/>
            <person name="Myrie A."/>
        </authorList>
    </citation>
    <scope>NUCLEOTIDE SEQUENCE [LARGE SCALE GENOMIC DNA]</scope>
    <source>
        <strain evidence="1">JA-Hopewell-2020-01-JO</strain>
        <tissue evidence="1">Whole body</tissue>
    </source>
</reference>
<comment type="caution">
    <text evidence="1">The sequence shown here is derived from an EMBL/GenBank/DDBJ whole genome shotgun (WGS) entry which is preliminary data.</text>
</comment>
<proteinExistence type="predicted"/>
<name>A0ABD1EZC1_HYPHA</name>